<evidence type="ECO:0000256" key="3">
    <source>
        <dbReference type="ARBA" id="ARBA00022448"/>
    </source>
</evidence>
<evidence type="ECO:0000256" key="6">
    <source>
        <dbReference type="ARBA" id="ARBA00022792"/>
    </source>
</evidence>
<evidence type="ECO:0000256" key="10">
    <source>
        <dbReference type="PROSITE-ProRule" id="PRU00282"/>
    </source>
</evidence>
<evidence type="ECO:0000313" key="13">
    <source>
        <dbReference type="Proteomes" id="UP000189911"/>
    </source>
</evidence>
<dbReference type="PANTHER" id="PTHR45667">
    <property type="entry name" value="S-ADENOSYLMETHIONINE MITOCHONDRIAL CARRIER PROTEIN"/>
    <property type="match status" value="1"/>
</dbReference>
<keyword evidence="13" id="KW-1185">Reference proteome</keyword>
<sequence length="350" mass="38765">MFSFTSSIPIIHPSHEESHLGRANGLAEYGGNEDGNDKHKNDSARKYNPIIHCVLAGGIGGAIGDSVMHSLDTVKTRQQGAPNVVKYKHMLSAYRALFLEEGVRRGLYSGYSAALMGSLPSAAIFFGTYEFLKRKMIDDWAINDTVSHLTAGLGGDLVSSFVYVPSEVLKTRLQLQGRFNNPHFHSGYNYRNLKDAVVTIGRTEGWRTLFFGYKATLSRDLPFSAFQFAFYEKFRQWAFKLEQKSQNQDLSVLSELLTGAAAGGLAGTLTTPLDVIKTRIQTQVPSTINADSQQLVRIENSLVKGLTAVYKSEGMLGFFSGVGPRFIWTSVQSSIMLLLYQVALKSFDRY</sequence>
<dbReference type="Pfam" id="PF00153">
    <property type="entry name" value="Mito_carr"/>
    <property type="match status" value="3"/>
</dbReference>
<dbReference type="InterPro" id="IPR023395">
    <property type="entry name" value="MCP_dom_sf"/>
</dbReference>
<dbReference type="SUPFAM" id="SSF103506">
    <property type="entry name" value="Mitochondrial carrier"/>
    <property type="match status" value="1"/>
</dbReference>
<proteinExistence type="inferred from homology"/>
<keyword evidence="5" id="KW-0677">Repeat</keyword>
<evidence type="ECO:0000313" key="12">
    <source>
        <dbReference type="EMBL" id="SCV04282.1"/>
    </source>
</evidence>
<comment type="subcellular location">
    <subcellularLocation>
        <location evidence="1">Mitochondrion inner membrane</location>
        <topology evidence="1">Multi-pass membrane protein</topology>
    </subcellularLocation>
</comment>
<dbReference type="OrthoDB" id="415315at2759"/>
<dbReference type="FunFam" id="1.50.40.10:FF:000125">
    <property type="entry name" value="YMR166C-like protein"/>
    <property type="match status" value="1"/>
</dbReference>
<reference evidence="13" key="1">
    <citation type="submission" date="2016-03" db="EMBL/GenBank/DDBJ databases">
        <authorList>
            <person name="Devillers Hugo."/>
        </authorList>
    </citation>
    <scope>NUCLEOTIDE SEQUENCE [LARGE SCALE GENOMIC DNA]</scope>
</reference>
<comment type="similarity">
    <text evidence="2 11">Belongs to the mitochondrial carrier (TC 2.A.29) family.</text>
</comment>
<dbReference type="GO" id="GO:0005743">
    <property type="term" value="C:mitochondrial inner membrane"/>
    <property type="evidence" value="ECO:0007669"/>
    <property type="project" value="UniProtKB-SubCell"/>
</dbReference>
<dbReference type="GO" id="GO:0055085">
    <property type="term" value="P:transmembrane transport"/>
    <property type="evidence" value="ECO:0007669"/>
    <property type="project" value="InterPro"/>
</dbReference>
<keyword evidence="4 10" id="KW-0812">Transmembrane</keyword>
<dbReference type="Gene3D" id="1.50.40.10">
    <property type="entry name" value="Mitochondrial carrier domain"/>
    <property type="match status" value="2"/>
</dbReference>
<keyword evidence="7" id="KW-1133">Transmembrane helix</keyword>
<dbReference type="AlphaFoldDB" id="A0A1G4KIK1"/>
<feature type="repeat" description="Solcar" evidence="10">
    <location>
        <begin position="250"/>
        <end position="346"/>
    </location>
</feature>
<evidence type="ECO:0000256" key="5">
    <source>
        <dbReference type="ARBA" id="ARBA00022737"/>
    </source>
</evidence>
<dbReference type="InterPro" id="IPR002067">
    <property type="entry name" value="MCP"/>
</dbReference>
<keyword evidence="6" id="KW-0999">Mitochondrion inner membrane</keyword>
<evidence type="ECO:0000256" key="11">
    <source>
        <dbReference type="RuleBase" id="RU000488"/>
    </source>
</evidence>
<dbReference type="PRINTS" id="PR00926">
    <property type="entry name" value="MITOCARRIER"/>
</dbReference>
<name>A0A1G4KIK1_9SACH</name>
<dbReference type="Proteomes" id="UP000189911">
    <property type="component" value="Chromosome G"/>
</dbReference>
<feature type="repeat" description="Solcar" evidence="10">
    <location>
        <begin position="48"/>
        <end position="135"/>
    </location>
</feature>
<evidence type="ECO:0000256" key="4">
    <source>
        <dbReference type="ARBA" id="ARBA00022692"/>
    </source>
</evidence>
<keyword evidence="9 10" id="KW-0472">Membrane</keyword>
<gene>
    <name evidence="12" type="ORF">LANO_0G09252G</name>
</gene>
<evidence type="ECO:0000256" key="9">
    <source>
        <dbReference type="ARBA" id="ARBA00023136"/>
    </source>
</evidence>
<feature type="repeat" description="Solcar" evidence="10">
    <location>
        <begin position="143"/>
        <end position="237"/>
    </location>
</feature>
<protein>
    <submittedName>
        <fullName evidence="12">LANO_0G09252g1_1</fullName>
    </submittedName>
</protein>
<evidence type="ECO:0000256" key="8">
    <source>
        <dbReference type="ARBA" id="ARBA00023128"/>
    </source>
</evidence>
<dbReference type="EMBL" id="LT598453">
    <property type="protein sequence ID" value="SCV04282.1"/>
    <property type="molecule type" value="Genomic_DNA"/>
</dbReference>
<organism evidence="12 13">
    <name type="scientific">Lachancea nothofagi CBS 11611</name>
    <dbReference type="NCBI Taxonomy" id="1266666"/>
    <lineage>
        <taxon>Eukaryota</taxon>
        <taxon>Fungi</taxon>
        <taxon>Dikarya</taxon>
        <taxon>Ascomycota</taxon>
        <taxon>Saccharomycotina</taxon>
        <taxon>Saccharomycetes</taxon>
        <taxon>Saccharomycetales</taxon>
        <taxon>Saccharomycetaceae</taxon>
        <taxon>Lachancea</taxon>
    </lineage>
</organism>
<evidence type="ECO:0000256" key="1">
    <source>
        <dbReference type="ARBA" id="ARBA00004448"/>
    </source>
</evidence>
<dbReference type="InterPro" id="IPR018108">
    <property type="entry name" value="MCP_transmembrane"/>
</dbReference>
<accession>A0A1G4KIK1</accession>
<evidence type="ECO:0000256" key="2">
    <source>
        <dbReference type="ARBA" id="ARBA00006375"/>
    </source>
</evidence>
<dbReference type="FunFam" id="1.50.40.10:FF:000095">
    <property type="entry name" value="Mitochondrial carrier protein"/>
    <property type="match status" value="1"/>
</dbReference>
<evidence type="ECO:0000256" key="7">
    <source>
        <dbReference type="ARBA" id="ARBA00022989"/>
    </source>
</evidence>
<dbReference type="PROSITE" id="PS50920">
    <property type="entry name" value="SOLCAR"/>
    <property type="match status" value="3"/>
</dbReference>
<keyword evidence="8" id="KW-0496">Mitochondrion</keyword>
<keyword evidence="3 11" id="KW-0813">Transport</keyword>